<protein>
    <submittedName>
        <fullName evidence="1">Uncharacterized protein</fullName>
    </submittedName>
</protein>
<comment type="caution">
    <text evidence="1">The sequence shown here is derived from an EMBL/GenBank/DDBJ whole genome shotgun (WGS) entry which is preliminary data.</text>
</comment>
<keyword evidence="2" id="KW-1185">Reference proteome</keyword>
<dbReference type="AlphaFoldDB" id="A0A371E1Z5"/>
<reference evidence="1" key="1">
    <citation type="submission" date="2018-05" db="EMBL/GenBank/DDBJ databases">
        <title>Draft genome of Mucuna pruriens seed.</title>
        <authorList>
            <person name="Nnadi N.E."/>
            <person name="Vos R."/>
            <person name="Hasami M.H."/>
            <person name="Devisetty U.K."/>
            <person name="Aguiy J.C."/>
        </authorList>
    </citation>
    <scope>NUCLEOTIDE SEQUENCE [LARGE SCALE GENOMIC DNA]</scope>
    <source>
        <strain evidence="1">JCA_2017</strain>
    </source>
</reference>
<dbReference type="Proteomes" id="UP000257109">
    <property type="component" value="Unassembled WGS sequence"/>
</dbReference>
<name>A0A371E1Z5_MUCPR</name>
<accession>A0A371E1Z5</accession>
<feature type="non-terminal residue" evidence="1">
    <location>
        <position position="1"/>
    </location>
</feature>
<gene>
    <name evidence="1" type="ORF">CR513_61864</name>
</gene>
<dbReference type="EMBL" id="QJKJ01017184">
    <property type="protein sequence ID" value="RDX59420.1"/>
    <property type="molecule type" value="Genomic_DNA"/>
</dbReference>
<sequence length="75" mass="8409">METNLKRIRQGPHEPLYDYIAQFYVEAKYKDVLIEQGRGMKGMLLQNQPSKILAKCKAPSISFGDSNHEGGTLGP</sequence>
<evidence type="ECO:0000313" key="2">
    <source>
        <dbReference type="Proteomes" id="UP000257109"/>
    </source>
</evidence>
<organism evidence="1 2">
    <name type="scientific">Mucuna pruriens</name>
    <name type="common">Velvet bean</name>
    <name type="synonym">Dolichos pruriens</name>
    <dbReference type="NCBI Taxonomy" id="157652"/>
    <lineage>
        <taxon>Eukaryota</taxon>
        <taxon>Viridiplantae</taxon>
        <taxon>Streptophyta</taxon>
        <taxon>Embryophyta</taxon>
        <taxon>Tracheophyta</taxon>
        <taxon>Spermatophyta</taxon>
        <taxon>Magnoliopsida</taxon>
        <taxon>eudicotyledons</taxon>
        <taxon>Gunneridae</taxon>
        <taxon>Pentapetalae</taxon>
        <taxon>rosids</taxon>
        <taxon>fabids</taxon>
        <taxon>Fabales</taxon>
        <taxon>Fabaceae</taxon>
        <taxon>Papilionoideae</taxon>
        <taxon>50 kb inversion clade</taxon>
        <taxon>NPAAA clade</taxon>
        <taxon>indigoferoid/millettioid clade</taxon>
        <taxon>Phaseoleae</taxon>
        <taxon>Mucuna</taxon>
    </lineage>
</organism>
<proteinExistence type="predicted"/>
<evidence type="ECO:0000313" key="1">
    <source>
        <dbReference type="EMBL" id="RDX59420.1"/>
    </source>
</evidence>